<dbReference type="PANTHER" id="PTHR43194">
    <property type="entry name" value="HYDROLASE ALPHA/BETA FOLD FAMILY"/>
    <property type="match status" value="1"/>
</dbReference>
<accession>A0AAN6F9R6</accession>
<dbReference type="AlphaFoldDB" id="A0AAN6F9R6"/>
<gene>
    <name evidence="2" type="ORF">LTR82_016480</name>
</gene>
<dbReference type="Proteomes" id="UP001168146">
    <property type="component" value="Unassembled WGS sequence"/>
</dbReference>
<dbReference type="InterPro" id="IPR029058">
    <property type="entry name" value="AB_hydrolase_fold"/>
</dbReference>
<dbReference type="Pfam" id="PF00561">
    <property type="entry name" value="Abhydrolase_1"/>
    <property type="match status" value="1"/>
</dbReference>
<dbReference type="InterPro" id="IPR000073">
    <property type="entry name" value="AB_hydrolase_1"/>
</dbReference>
<proteinExistence type="predicted"/>
<evidence type="ECO:0000313" key="3">
    <source>
        <dbReference type="Proteomes" id="UP001168146"/>
    </source>
</evidence>
<organism evidence="2 3">
    <name type="scientific">Friedmanniomyces endolithicus</name>
    <dbReference type="NCBI Taxonomy" id="329885"/>
    <lineage>
        <taxon>Eukaryota</taxon>
        <taxon>Fungi</taxon>
        <taxon>Dikarya</taxon>
        <taxon>Ascomycota</taxon>
        <taxon>Pezizomycotina</taxon>
        <taxon>Dothideomycetes</taxon>
        <taxon>Dothideomycetidae</taxon>
        <taxon>Mycosphaerellales</taxon>
        <taxon>Teratosphaeriaceae</taxon>
        <taxon>Friedmanniomyces</taxon>
    </lineage>
</organism>
<sequence>MKGPGYLAVAIQPGPNTDEEAFHHWYNTEHGPLRLRLPFILTGDRYKVADDQKPGWSAVYDVSDLSMLEKRIYTRLREERSQQEKKVMSTFDSLDRKIYSTVSVRGDSKDPAPVQLAVSMRLKDEDADDFNKWYEEEHTSMLSKVPGWLRTRRFKLEVGGLTGMPPQGQTEYLAVHDYAAPNGLNGPEHEAARSTPWRSTIMTKMLWHDRRLWSHHLSFDALEEPPSSVTTTEGADLRFQLEGNPADPVIVCVNSILTTLHIWDDVAAALKTGLKGGQTYRVLRYNPRGYSPLPSRSNPTTFDLLADDLEYLLQRLEIPKVHAVLGVSMGGVTAMNFAIRHPDMLEKFIACDCNIASAPANSAAWGERIELARSKGMAALADVTVKRWFNPANHSSAEAKKVEAMVAQADLEGFVGGTAALCDYDLRGKVGGIRVPGLLVAGEGDGKLPEAMAGGFGIEGVGFRGVAGAGHLPMLENLGGFMEVLGGFLYGVEMC</sequence>
<protein>
    <recommendedName>
        <fullName evidence="1">AB hydrolase-1 domain-containing protein</fullName>
    </recommendedName>
</protein>
<comment type="caution">
    <text evidence="2">The sequence shown here is derived from an EMBL/GenBank/DDBJ whole genome shotgun (WGS) entry which is preliminary data.</text>
</comment>
<dbReference type="PANTHER" id="PTHR43194:SF2">
    <property type="entry name" value="PEROXISOMAL MEMBRANE PROTEIN LPX1"/>
    <property type="match status" value="1"/>
</dbReference>
<name>A0AAN6F9R6_9PEZI</name>
<dbReference type="SUPFAM" id="SSF53474">
    <property type="entry name" value="alpha/beta-Hydrolases"/>
    <property type="match status" value="1"/>
</dbReference>
<dbReference type="Gene3D" id="3.40.50.1820">
    <property type="entry name" value="alpha/beta hydrolase"/>
    <property type="match status" value="1"/>
</dbReference>
<reference evidence="2" key="1">
    <citation type="submission" date="2021-12" db="EMBL/GenBank/DDBJ databases">
        <title>Black yeast isolated from Biological Soil Crust.</title>
        <authorList>
            <person name="Kurbessoian T."/>
        </authorList>
    </citation>
    <scope>NUCLEOTIDE SEQUENCE</scope>
    <source>
        <strain evidence="2">CCFEE 5208</strain>
    </source>
</reference>
<evidence type="ECO:0000259" key="1">
    <source>
        <dbReference type="Pfam" id="PF00561"/>
    </source>
</evidence>
<dbReference type="InterPro" id="IPR050228">
    <property type="entry name" value="Carboxylesterase_BioH"/>
</dbReference>
<dbReference type="SUPFAM" id="SSF54909">
    <property type="entry name" value="Dimeric alpha+beta barrel"/>
    <property type="match status" value="1"/>
</dbReference>
<evidence type="ECO:0000313" key="2">
    <source>
        <dbReference type="EMBL" id="KAK0306182.1"/>
    </source>
</evidence>
<feature type="domain" description="AB hydrolase-1" evidence="1">
    <location>
        <begin position="248"/>
        <end position="359"/>
    </location>
</feature>
<dbReference type="EMBL" id="JASUXU010000106">
    <property type="protein sequence ID" value="KAK0306182.1"/>
    <property type="molecule type" value="Genomic_DNA"/>
</dbReference>
<dbReference type="InterPro" id="IPR011008">
    <property type="entry name" value="Dimeric_a/b-barrel"/>
</dbReference>